<dbReference type="EMBL" id="LAZR01018480">
    <property type="protein sequence ID" value="KKL96253.1"/>
    <property type="molecule type" value="Genomic_DNA"/>
</dbReference>
<evidence type="ECO:0000313" key="1">
    <source>
        <dbReference type="EMBL" id="KKL96253.1"/>
    </source>
</evidence>
<accession>A0A0F9GC42</accession>
<name>A0A0F9GC42_9ZZZZ</name>
<organism evidence="1">
    <name type="scientific">marine sediment metagenome</name>
    <dbReference type="NCBI Taxonomy" id="412755"/>
    <lineage>
        <taxon>unclassified sequences</taxon>
        <taxon>metagenomes</taxon>
        <taxon>ecological metagenomes</taxon>
    </lineage>
</organism>
<proteinExistence type="predicted"/>
<gene>
    <name evidence="1" type="ORF">LCGC14_1846350</name>
</gene>
<comment type="caution">
    <text evidence="1">The sequence shown here is derived from an EMBL/GenBank/DDBJ whole genome shotgun (WGS) entry which is preliminary data.</text>
</comment>
<reference evidence="1" key="1">
    <citation type="journal article" date="2015" name="Nature">
        <title>Complex archaea that bridge the gap between prokaryotes and eukaryotes.</title>
        <authorList>
            <person name="Spang A."/>
            <person name="Saw J.H."/>
            <person name="Jorgensen S.L."/>
            <person name="Zaremba-Niedzwiedzka K."/>
            <person name="Martijn J."/>
            <person name="Lind A.E."/>
            <person name="van Eijk R."/>
            <person name="Schleper C."/>
            <person name="Guy L."/>
            <person name="Ettema T.J."/>
        </authorList>
    </citation>
    <scope>NUCLEOTIDE SEQUENCE</scope>
</reference>
<dbReference type="AlphaFoldDB" id="A0A0F9GC42"/>
<protein>
    <submittedName>
        <fullName evidence="1">Uncharacterized protein</fullName>
    </submittedName>
</protein>
<sequence>MKLKFKILPIPAEIDDLPLEGKDNILLVRTEAMELWYLWDGERLKDAGVLEVNFKYVLKKL</sequence>